<evidence type="ECO:0000256" key="1">
    <source>
        <dbReference type="ARBA" id="ARBA00022741"/>
    </source>
</evidence>
<dbReference type="Gene3D" id="3.40.50.300">
    <property type="entry name" value="P-loop containing nucleotide triphosphate hydrolases"/>
    <property type="match status" value="1"/>
</dbReference>
<evidence type="ECO:0000313" key="4">
    <source>
        <dbReference type="EMBL" id="SBW10301.1"/>
    </source>
</evidence>
<evidence type="ECO:0008006" key="5">
    <source>
        <dbReference type="Google" id="ProtNLM"/>
    </source>
</evidence>
<sequence length="173" mass="18967">MHLFLTGPVGCGKSTVIQKTVALGGLRVGGFRTGFGPDRREAVHSLYLWNAWEKTVLDEEHTVARFGPGGVISLPKRFDALGCAALDCPGAELILMDECGRLEREARRFHAAVLRTLGGNTSVLGVVRQGFPGWTRAIAEHPRVELIEVTEENRNALPEELLHKLEKHDPPSP</sequence>
<protein>
    <recommendedName>
        <fullName evidence="5">NTPase</fullName>
    </recommendedName>
</protein>
<gene>
    <name evidence="4" type="ORF">KL86CLO1_12898</name>
</gene>
<accession>A0A212KF87</accession>
<proteinExistence type="predicted"/>
<dbReference type="PANTHER" id="PTHR43146">
    <property type="entry name" value="CANCER-RELATED NUCLEOSIDE-TRIPHOSPHATASE"/>
    <property type="match status" value="1"/>
</dbReference>
<dbReference type="InterPro" id="IPR004948">
    <property type="entry name" value="Nuc-triphosphatase_THEP1"/>
</dbReference>
<dbReference type="EMBL" id="FLUN01000001">
    <property type="protein sequence ID" value="SBW10301.1"/>
    <property type="molecule type" value="Genomic_DNA"/>
</dbReference>
<name>A0A212KF87_9FIRM</name>
<dbReference type="AlphaFoldDB" id="A0A212KF87"/>
<organism evidence="4">
    <name type="scientific">uncultured Eubacteriales bacterium</name>
    <dbReference type="NCBI Taxonomy" id="172733"/>
    <lineage>
        <taxon>Bacteria</taxon>
        <taxon>Bacillati</taxon>
        <taxon>Bacillota</taxon>
        <taxon>Clostridia</taxon>
        <taxon>Eubacteriales</taxon>
        <taxon>environmental samples</taxon>
    </lineage>
</organism>
<reference evidence="4" key="1">
    <citation type="submission" date="2016-04" db="EMBL/GenBank/DDBJ databases">
        <authorList>
            <person name="Evans L.H."/>
            <person name="Alamgir A."/>
            <person name="Owens N."/>
            <person name="Weber N.D."/>
            <person name="Virtaneva K."/>
            <person name="Barbian K."/>
            <person name="Babar A."/>
            <person name="Rosenke K."/>
        </authorList>
    </citation>
    <scope>NUCLEOTIDE SEQUENCE</scope>
    <source>
        <strain evidence="4">86</strain>
    </source>
</reference>
<evidence type="ECO:0000256" key="3">
    <source>
        <dbReference type="ARBA" id="ARBA00022840"/>
    </source>
</evidence>
<keyword evidence="3" id="KW-0067">ATP-binding</keyword>
<dbReference type="Pfam" id="PF03266">
    <property type="entry name" value="NTPase_1"/>
    <property type="match status" value="1"/>
</dbReference>
<keyword evidence="1" id="KW-0547">Nucleotide-binding</keyword>
<dbReference type="InterPro" id="IPR027417">
    <property type="entry name" value="P-loop_NTPase"/>
</dbReference>
<dbReference type="PANTHER" id="PTHR43146:SF1">
    <property type="entry name" value="CANCER-RELATED NUCLEOSIDE-TRIPHOSPHATASE"/>
    <property type="match status" value="1"/>
</dbReference>
<dbReference type="SUPFAM" id="SSF52540">
    <property type="entry name" value="P-loop containing nucleoside triphosphate hydrolases"/>
    <property type="match status" value="1"/>
</dbReference>
<keyword evidence="2" id="KW-0378">Hydrolase</keyword>
<dbReference type="GO" id="GO:0017111">
    <property type="term" value="F:ribonucleoside triphosphate phosphatase activity"/>
    <property type="evidence" value="ECO:0007669"/>
    <property type="project" value="InterPro"/>
</dbReference>
<dbReference type="GO" id="GO:0005524">
    <property type="term" value="F:ATP binding"/>
    <property type="evidence" value="ECO:0007669"/>
    <property type="project" value="UniProtKB-KW"/>
</dbReference>
<evidence type="ECO:0000256" key="2">
    <source>
        <dbReference type="ARBA" id="ARBA00022801"/>
    </source>
</evidence>